<comment type="caution">
    <text evidence="1">The sequence shown here is derived from an EMBL/GenBank/DDBJ whole genome shotgun (WGS) entry which is preliminary data.</text>
</comment>
<proteinExistence type="predicted"/>
<accession>A0AAQ4DH90</accession>
<dbReference type="EMBL" id="JARKHS020030725">
    <property type="protein sequence ID" value="KAK8761830.1"/>
    <property type="molecule type" value="Genomic_DNA"/>
</dbReference>
<sequence>MRRGLHHTTVRLIDLTGFAFIFLLPAALQLNPAASIPQKALYELHTQGASTEPPGSSSCGTRTAKILDLRPFLAEPRRKKQKMKD</sequence>
<dbReference type="Proteomes" id="UP001321473">
    <property type="component" value="Unassembled WGS sequence"/>
</dbReference>
<gene>
    <name evidence="1" type="ORF">V5799_026900</name>
</gene>
<reference evidence="1 2" key="1">
    <citation type="journal article" date="2023" name="Arcadia Sci">
        <title>De novo assembly of a long-read Amblyomma americanum tick genome.</title>
        <authorList>
            <person name="Chou S."/>
            <person name="Poskanzer K.E."/>
            <person name="Rollins M."/>
            <person name="Thuy-Boun P.S."/>
        </authorList>
    </citation>
    <scope>NUCLEOTIDE SEQUENCE [LARGE SCALE GENOMIC DNA]</scope>
    <source>
        <strain evidence="1">F_SG_1</strain>
        <tissue evidence="1">Salivary glands</tissue>
    </source>
</reference>
<dbReference type="AlphaFoldDB" id="A0AAQ4DH90"/>
<evidence type="ECO:0000313" key="2">
    <source>
        <dbReference type="Proteomes" id="UP001321473"/>
    </source>
</evidence>
<name>A0AAQ4DH90_AMBAM</name>
<keyword evidence="2" id="KW-1185">Reference proteome</keyword>
<evidence type="ECO:0000313" key="1">
    <source>
        <dbReference type="EMBL" id="KAK8761830.1"/>
    </source>
</evidence>
<organism evidence="1 2">
    <name type="scientific">Amblyomma americanum</name>
    <name type="common">Lone star tick</name>
    <dbReference type="NCBI Taxonomy" id="6943"/>
    <lineage>
        <taxon>Eukaryota</taxon>
        <taxon>Metazoa</taxon>
        <taxon>Ecdysozoa</taxon>
        <taxon>Arthropoda</taxon>
        <taxon>Chelicerata</taxon>
        <taxon>Arachnida</taxon>
        <taxon>Acari</taxon>
        <taxon>Parasitiformes</taxon>
        <taxon>Ixodida</taxon>
        <taxon>Ixodoidea</taxon>
        <taxon>Ixodidae</taxon>
        <taxon>Amblyomminae</taxon>
        <taxon>Amblyomma</taxon>
    </lineage>
</organism>
<protein>
    <submittedName>
        <fullName evidence="1">Uncharacterized protein</fullName>
    </submittedName>
</protein>